<dbReference type="EMBL" id="JBFOLJ010000013">
    <property type="protein sequence ID" value="KAL2482272.1"/>
    <property type="molecule type" value="Genomic_DNA"/>
</dbReference>
<dbReference type="Proteomes" id="UP001604277">
    <property type="component" value="Unassembled WGS sequence"/>
</dbReference>
<dbReference type="SUPFAM" id="SSF52047">
    <property type="entry name" value="RNI-like"/>
    <property type="match status" value="1"/>
</dbReference>
<evidence type="ECO:0000313" key="1">
    <source>
        <dbReference type="EMBL" id="KAL2482272.1"/>
    </source>
</evidence>
<dbReference type="InterPro" id="IPR032675">
    <property type="entry name" value="LRR_dom_sf"/>
</dbReference>
<dbReference type="Gene3D" id="3.80.10.10">
    <property type="entry name" value="Ribonuclease Inhibitor"/>
    <property type="match status" value="1"/>
</dbReference>
<keyword evidence="2" id="KW-1185">Reference proteome</keyword>
<gene>
    <name evidence="1" type="ORF">Fot_43716</name>
</gene>
<sequence length="116" mass="13471">MKIIGSLPNLQVFKLKSNAFCGREWITNAGEFLQLKFLLLENIALEHWIVDRTHFRNLQHLVIKDCYNFERIPDEIEEISTLRSIELYGCCVSIVASAKYVQRESTEIGWPSSSYC</sequence>
<dbReference type="AlphaFoldDB" id="A0ABD1R2J9"/>
<reference evidence="2" key="1">
    <citation type="submission" date="2024-07" db="EMBL/GenBank/DDBJ databases">
        <title>Two chromosome-level genome assemblies of Korean endemic species Abeliophyllum distichum and Forsythia ovata (Oleaceae).</title>
        <authorList>
            <person name="Jang H."/>
        </authorList>
    </citation>
    <scope>NUCLEOTIDE SEQUENCE [LARGE SCALE GENOMIC DNA]</scope>
</reference>
<comment type="caution">
    <text evidence="1">The sequence shown here is derived from an EMBL/GenBank/DDBJ whole genome shotgun (WGS) entry which is preliminary data.</text>
</comment>
<proteinExistence type="predicted"/>
<dbReference type="PANTHER" id="PTHR15140:SF33">
    <property type="entry name" value="LATE BLIGHT RESISTANCE PROTEIN HOMOLOG R1A-3 ISOFORM X1"/>
    <property type="match status" value="1"/>
</dbReference>
<evidence type="ECO:0000313" key="2">
    <source>
        <dbReference type="Proteomes" id="UP001604277"/>
    </source>
</evidence>
<protein>
    <submittedName>
        <fullName evidence="1">Late blight resistance protein-like protein R1A-6</fullName>
    </submittedName>
</protein>
<dbReference type="PANTHER" id="PTHR15140">
    <property type="entry name" value="TUBULIN-SPECIFIC CHAPERONE E"/>
    <property type="match status" value="1"/>
</dbReference>
<accession>A0ABD1R2J9</accession>
<name>A0ABD1R2J9_9LAMI</name>
<organism evidence="1 2">
    <name type="scientific">Forsythia ovata</name>
    <dbReference type="NCBI Taxonomy" id="205694"/>
    <lineage>
        <taxon>Eukaryota</taxon>
        <taxon>Viridiplantae</taxon>
        <taxon>Streptophyta</taxon>
        <taxon>Embryophyta</taxon>
        <taxon>Tracheophyta</taxon>
        <taxon>Spermatophyta</taxon>
        <taxon>Magnoliopsida</taxon>
        <taxon>eudicotyledons</taxon>
        <taxon>Gunneridae</taxon>
        <taxon>Pentapetalae</taxon>
        <taxon>asterids</taxon>
        <taxon>lamiids</taxon>
        <taxon>Lamiales</taxon>
        <taxon>Oleaceae</taxon>
        <taxon>Forsythieae</taxon>
        <taxon>Forsythia</taxon>
    </lineage>
</organism>